<evidence type="ECO:0000256" key="1">
    <source>
        <dbReference type="ARBA" id="ARBA00022670"/>
    </source>
</evidence>
<accession>G5GJF3</accession>
<dbReference type="Proteomes" id="UP000003011">
    <property type="component" value="Unassembled WGS sequence"/>
</dbReference>
<dbReference type="PANTHER" id="PTHR43343:SF3">
    <property type="entry name" value="PROTEASE DO-LIKE 8, CHLOROPLASTIC"/>
    <property type="match status" value="1"/>
</dbReference>
<feature type="region of interest" description="Disordered" evidence="3">
    <location>
        <begin position="297"/>
        <end position="326"/>
    </location>
</feature>
<dbReference type="PRINTS" id="PR00834">
    <property type="entry name" value="PROTEASES2C"/>
</dbReference>
<dbReference type="GO" id="GO:0004252">
    <property type="term" value="F:serine-type endopeptidase activity"/>
    <property type="evidence" value="ECO:0007669"/>
    <property type="project" value="InterPro"/>
</dbReference>
<dbReference type="GO" id="GO:0006508">
    <property type="term" value="P:proteolysis"/>
    <property type="evidence" value="ECO:0007669"/>
    <property type="project" value="UniProtKB-KW"/>
</dbReference>
<dbReference type="PANTHER" id="PTHR43343">
    <property type="entry name" value="PEPTIDASE S12"/>
    <property type="match status" value="1"/>
</dbReference>
<reference evidence="4 5" key="1">
    <citation type="submission" date="2011-08" db="EMBL/GenBank/DDBJ databases">
        <title>The Genome Sequence of Johnsonella ignava ATCC 51276.</title>
        <authorList>
            <consortium name="The Broad Institute Genome Sequencing Platform"/>
            <person name="Earl A."/>
            <person name="Ward D."/>
            <person name="Feldgarden M."/>
            <person name="Gevers D."/>
            <person name="Izard J."/>
            <person name="Blanton J.M."/>
            <person name="Baranova O.V."/>
            <person name="Dewhirst F.E."/>
            <person name="Young S.K."/>
            <person name="Zeng Q."/>
            <person name="Gargeya S."/>
            <person name="Fitzgerald M."/>
            <person name="Haas B."/>
            <person name="Abouelleil A."/>
            <person name="Alvarado L."/>
            <person name="Arachchi H.M."/>
            <person name="Berlin A."/>
            <person name="Brown A."/>
            <person name="Chapman S.B."/>
            <person name="Chen Z."/>
            <person name="Dunbar C."/>
            <person name="Freedman E."/>
            <person name="Gearin G."/>
            <person name="Gellesch M."/>
            <person name="Goldberg J."/>
            <person name="Griggs A."/>
            <person name="Gujja S."/>
            <person name="Heiman D."/>
            <person name="Howarth C."/>
            <person name="Larson L."/>
            <person name="Lui A."/>
            <person name="MacDonald P.J.P."/>
            <person name="Montmayeur A."/>
            <person name="Murphy C."/>
            <person name="Neiman D."/>
            <person name="Pearson M."/>
            <person name="Priest M."/>
            <person name="Roberts A."/>
            <person name="Saif S."/>
            <person name="Shea T."/>
            <person name="Shenoy N."/>
            <person name="Sisk P."/>
            <person name="Stolte C."/>
            <person name="Sykes S."/>
            <person name="Wortman J."/>
            <person name="Nusbaum C."/>
            <person name="Birren B."/>
        </authorList>
    </citation>
    <scope>NUCLEOTIDE SEQUENCE [LARGE SCALE GENOMIC DNA]</scope>
    <source>
        <strain evidence="4 5">ATCC 51276</strain>
    </source>
</reference>
<name>G5GJF3_9FIRM</name>
<keyword evidence="2" id="KW-0378">Hydrolase</keyword>
<protein>
    <submittedName>
        <fullName evidence="4">Uncharacterized protein</fullName>
    </submittedName>
</protein>
<dbReference type="Pfam" id="PF13365">
    <property type="entry name" value="Trypsin_2"/>
    <property type="match status" value="1"/>
</dbReference>
<proteinExistence type="predicted"/>
<comment type="caution">
    <text evidence="4">The sequence shown here is derived from an EMBL/GenBank/DDBJ whole genome shotgun (WGS) entry which is preliminary data.</text>
</comment>
<dbReference type="InterPro" id="IPR051201">
    <property type="entry name" value="Chloro_Bact_Ser_Proteases"/>
</dbReference>
<dbReference type="InterPro" id="IPR009003">
    <property type="entry name" value="Peptidase_S1_PA"/>
</dbReference>
<dbReference type="STRING" id="679200.HMPREF9333_01693"/>
<dbReference type="EMBL" id="ACZL01000028">
    <property type="protein sequence ID" value="EHI55146.1"/>
    <property type="molecule type" value="Genomic_DNA"/>
</dbReference>
<dbReference type="SUPFAM" id="SSF50494">
    <property type="entry name" value="Trypsin-like serine proteases"/>
    <property type="match status" value="1"/>
</dbReference>
<dbReference type="InterPro" id="IPR001940">
    <property type="entry name" value="Peptidase_S1C"/>
</dbReference>
<keyword evidence="1" id="KW-0645">Protease</keyword>
<dbReference type="RefSeq" id="WP_005541469.1">
    <property type="nucleotide sequence ID" value="NZ_JH378835.1"/>
</dbReference>
<organism evidence="4 5">
    <name type="scientific">Johnsonella ignava ATCC 51276</name>
    <dbReference type="NCBI Taxonomy" id="679200"/>
    <lineage>
        <taxon>Bacteria</taxon>
        <taxon>Bacillati</taxon>
        <taxon>Bacillota</taxon>
        <taxon>Clostridia</taxon>
        <taxon>Lachnospirales</taxon>
        <taxon>Lachnospiraceae</taxon>
        <taxon>Johnsonella</taxon>
    </lineage>
</organism>
<evidence type="ECO:0000256" key="3">
    <source>
        <dbReference type="SAM" id="MobiDB-lite"/>
    </source>
</evidence>
<feature type="compositionally biased region" description="Basic and acidic residues" evidence="3">
    <location>
        <begin position="297"/>
        <end position="308"/>
    </location>
</feature>
<dbReference type="AlphaFoldDB" id="G5GJF3"/>
<sequence>MEMQIRHNNMDINSFRAFMQVRGGFTAGRRDVYFIRFLGYESTLVDELTAADNIYNDAGYKGGIVYRYIDRLPLPDKTETDFYLEIYEKWVKETKQTQGLKLKCSQNNALLCDALGKALSKIQRIYINEKYGYEAGSNAEKCGYQTGSCALDTEKEGSIKSDYKGINNSIINDSIIKNFLIKIMKWTDYVLGDKCAGWNEKSSIKVAALDVFKLHEYLFYYFLTFIGVDAALLQVSSDIKTGISSIAAGFSKTVTTGSYSDIKLPVFKRKTAGVSVNEAIPPKDNYVSYKGSDSGIHDNSDYKSENTGKKTVTKPRLSLPQRPDRVRREPVYSPAVKAGCENQTQKRRELSFEELAKLASSIVLITAYGEKGKPLSLGSGIMIGKDGFILTNYHVISKGVFYSVNIEEDKNVYSTDEIVKYHTVLDLAVIRIRRKLDPLPVCSDEKGLVRGQKVVAIGSPLGFFNSVSDGIISGFRQFEDMDMIQFTAPISSGSSGGALLNMYGEVIGISTAGIDEGQNINLAVSYENINNFAKGFM</sequence>
<dbReference type="HOGENOM" id="CLU_043650_0_0_9"/>
<keyword evidence="5" id="KW-1185">Reference proteome</keyword>
<gene>
    <name evidence="4" type="ORF">HMPREF9333_01693</name>
</gene>
<evidence type="ECO:0000313" key="5">
    <source>
        <dbReference type="Proteomes" id="UP000003011"/>
    </source>
</evidence>
<evidence type="ECO:0000313" key="4">
    <source>
        <dbReference type="EMBL" id="EHI55146.1"/>
    </source>
</evidence>
<dbReference type="Gene3D" id="2.40.10.120">
    <property type="match status" value="1"/>
</dbReference>
<evidence type="ECO:0000256" key="2">
    <source>
        <dbReference type="ARBA" id="ARBA00022801"/>
    </source>
</evidence>
<dbReference type="eggNOG" id="COG0265">
    <property type="taxonomic scope" value="Bacteria"/>
</dbReference>